<evidence type="ECO:0000313" key="7">
    <source>
        <dbReference type="EMBL" id="GCD10288.1"/>
    </source>
</evidence>
<dbReference type="InterPro" id="IPR004839">
    <property type="entry name" value="Aminotransferase_I/II_large"/>
</dbReference>
<evidence type="ECO:0000313" key="8">
    <source>
        <dbReference type="Proteomes" id="UP000287872"/>
    </source>
</evidence>
<gene>
    <name evidence="7" type="ORF">Ctaglu_19110</name>
</gene>
<dbReference type="GO" id="GO:0047804">
    <property type="term" value="F:cysteine-S-conjugate beta-lyase activity"/>
    <property type="evidence" value="ECO:0007669"/>
    <property type="project" value="UniProtKB-EC"/>
</dbReference>
<dbReference type="CDD" id="cd00609">
    <property type="entry name" value="AAT_like"/>
    <property type="match status" value="1"/>
</dbReference>
<dbReference type="AlphaFoldDB" id="A0A401UL67"/>
<evidence type="ECO:0000256" key="2">
    <source>
        <dbReference type="ARBA" id="ARBA00012224"/>
    </source>
</evidence>
<comment type="similarity">
    <text evidence="5">Belongs to the class-II pyridoxal-phosphate-dependent aminotransferase family. MalY/PatB cystathionine beta-lyase subfamily.</text>
</comment>
<reference evidence="7 8" key="1">
    <citation type="submission" date="2018-11" db="EMBL/GenBank/DDBJ databases">
        <title>Genome sequencing and assembly of Clostridium tagluense strain A121.</title>
        <authorList>
            <person name="Murakami T."/>
            <person name="Segawa T."/>
            <person name="Shcherbakova V.A."/>
            <person name="Mori H."/>
            <person name="Yoshimura Y."/>
        </authorList>
    </citation>
    <scope>NUCLEOTIDE SEQUENCE [LARGE SCALE GENOMIC DNA]</scope>
    <source>
        <strain evidence="7 8">A121</strain>
    </source>
</reference>
<dbReference type="EMBL" id="BHYK01000009">
    <property type="protein sequence ID" value="GCD10288.1"/>
    <property type="molecule type" value="Genomic_DNA"/>
</dbReference>
<dbReference type="InterPro" id="IPR051798">
    <property type="entry name" value="Class-II_PLP-Dep_Aminotrans"/>
</dbReference>
<keyword evidence="4 7" id="KW-0456">Lyase</keyword>
<keyword evidence="3" id="KW-0663">Pyridoxal phosphate</keyword>
<evidence type="ECO:0000256" key="4">
    <source>
        <dbReference type="ARBA" id="ARBA00023239"/>
    </source>
</evidence>
<dbReference type="InterPro" id="IPR027619">
    <property type="entry name" value="C-S_lyase_PatB-like"/>
</dbReference>
<dbReference type="RefSeq" id="WP_125000646.1">
    <property type="nucleotide sequence ID" value="NZ_BHYK01000009.1"/>
</dbReference>
<feature type="domain" description="Aminotransferase class I/classII large" evidence="6">
    <location>
        <begin position="70"/>
        <end position="383"/>
    </location>
</feature>
<evidence type="ECO:0000256" key="3">
    <source>
        <dbReference type="ARBA" id="ARBA00022898"/>
    </source>
</evidence>
<dbReference type="NCBIfam" id="TIGR04350">
    <property type="entry name" value="C_S_lyase_PatB"/>
    <property type="match status" value="1"/>
</dbReference>
<sequence>MKYDFDKVIDRGNTESVKWDKLEEIFEDKDVIPMWVADMDFEVAKPISDAIKKRVEHSIYGYSTKGSGYYDAVINWMKKRHNWDIKKEWISYTPGIVPALSHIVRTFAQPGDEIIIQTPVYHPFYSTIKNNGCTIVKNPLQYQNGSYKMDLEDLKKKITPRTRMLILCNPHNPVGRVWYKEELIELGQICIKNNILIVSDEIHFDLIYKGNSHTVFASISEEFSQNSIICTAPSKTFNLAGLQVSNVIIPNDRLRSLFKITLENNAVSEVNTFASTALVAAYNEGEEWLTQLLEYLEGNLNFLINFFEEHIPKIKIVKPQGTYLVWLDCSALNMTSQGLKEFFVKKAKVGFNDGIMFGEEGEQFQRVNIACQRSILKEALERIARAYLEC</sequence>
<name>A0A401UL67_9CLOT</name>
<evidence type="ECO:0000256" key="5">
    <source>
        <dbReference type="ARBA" id="ARBA00037974"/>
    </source>
</evidence>
<organism evidence="7 8">
    <name type="scientific">Clostridium tagluense</name>
    <dbReference type="NCBI Taxonomy" id="360422"/>
    <lineage>
        <taxon>Bacteria</taxon>
        <taxon>Bacillati</taxon>
        <taxon>Bacillota</taxon>
        <taxon>Clostridia</taxon>
        <taxon>Eubacteriales</taxon>
        <taxon>Clostridiaceae</taxon>
        <taxon>Clostridium</taxon>
    </lineage>
</organism>
<dbReference type="Proteomes" id="UP000287872">
    <property type="component" value="Unassembled WGS sequence"/>
</dbReference>
<dbReference type="InterPro" id="IPR015422">
    <property type="entry name" value="PyrdxlP-dep_Trfase_small"/>
</dbReference>
<dbReference type="PANTHER" id="PTHR43525:SF1">
    <property type="entry name" value="PROTEIN MALY"/>
    <property type="match status" value="1"/>
</dbReference>
<dbReference type="InterPro" id="IPR015424">
    <property type="entry name" value="PyrdxlP-dep_Trfase"/>
</dbReference>
<comment type="caution">
    <text evidence="7">The sequence shown here is derived from an EMBL/GenBank/DDBJ whole genome shotgun (WGS) entry which is preliminary data.</text>
</comment>
<comment type="cofactor">
    <cofactor evidence="1">
        <name>pyridoxal 5'-phosphate</name>
        <dbReference type="ChEBI" id="CHEBI:597326"/>
    </cofactor>
</comment>
<dbReference type="OrthoDB" id="9802872at2"/>
<dbReference type="SUPFAM" id="SSF53383">
    <property type="entry name" value="PLP-dependent transferases"/>
    <property type="match status" value="1"/>
</dbReference>
<proteinExistence type="inferred from homology"/>
<dbReference type="PANTHER" id="PTHR43525">
    <property type="entry name" value="PROTEIN MALY"/>
    <property type="match status" value="1"/>
</dbReference>
<dbReference type="InterPro" id="IPR015421">
    <property type="entry name" value="PyrdxlP-dep_Trfase_major"/>
</dbReference>
<dbReference type="Pfam" id="PF00155">
    <property type="entry name" value="Aminotran_1_2"/>
    <property type="match status" value="1"/>
</dbReference>
<accession>A0A401UL67</accession>
<protein>
    <recommendedName>
        <fullName evidence="2">cysteine-S-conjugate beta-lyase</fullName>
        <ecNumber evidence="2">4.4.1.13</ecNumber>
    </recommendedName>
</protein>
<evidence type="ECO:0000256" key="1">
    <source>
        <dbReference type="ARBA" id="ARBA00001933"/>
    </source>
</evidence>
<dbReference type="Gene3D" id="3.90.1150.10">
    <property type="entry name" value="Aspartate Aminotransferase, domain 1"/>
    <property type="match status" value="1"/>
</dbReference>
<dbReference type="Gene3D" id="3.40.640.10">
    <property type="entry name" value="Type I PLP-dependent aspartate aminotransferase-like (Major domain)"/>
    <property type="match status" value="1"/>
</dbReference>
<keyword evidence="8" id="KW-1185">Reference proteome</keyword>
<dbReference type="GO" id="GO:0030170">
    <property type="term" value="F:pyridoxal phosphate binding"/>
    <property type="evidence" value="ECO:0007669"/>
    <property type="project" value="InterPro"/>
</dbReference>
<dbReference type="EC" id="4.4.1.13" evidence="2"/>
<evidence type="ECO:0000259" key="6">
    <source>
        <dbReference type="Pfam" id="PF00155"/>
    </source>
</evidence>